<keyword evidence="2" id="KW-1185">Reference proteome</keyword>
<gene>
    <name evidence="1" type="ORF">MONBRDRAFT_32334</name>
</gene>
<proteinExistence type="predicted"/>
<dbReference type="AlphaFoldDB" id="A9UYV5"/>
<protein>
    <submittedName>
        <fullName evidence="1">Uncharacterized protein</fullName>
    </submittedName>
</protein>
<organism evidence="1 2">
    <name type="scientific">Monosiga brevicollis</name>
    <name type="common">Choanoflagellate</name>
    <dbReference type="NCBI Taxonomy" id="81824"/>
    <lineage>
        <taxon>Eukaryota</taxon>
        <taxon>Choanoflagellata</taxon>
        <taxon>Craspedida</taxon>
        <taxon>Salpingoecidae</taxon>
        <taxon>Monosiga</taxon>
    </lineage>
</organism>
<dbReference type="InParanoid" id="A9UYV5"/>
<accession>A9UYV5</accession>
<dbReference type="GeneID" id="5890921"/>
<dbReference type="RefSeq" id="XP_001745555.1">
    <property type="nucleotide sequence ID" value="XM_001745503.1"/>
</dbReference>
<evidence type="ECO:0000313" key="2">
    <source>
        <dbReference type="Proteomes" id="UP000001357"/>
    </source>
</evidence>
<name>A9UYV5_MONBE</name>
<sequence>MPQEIPMALDAIIKQPITEHEAPPAILARLAAIGATVNMGRLSSVVLPSALAVLVHALRAIEGPAWEATAEAIHARAKETPDDPQAIAHIHSQDETWLGAIANLGFGGMLSDVTSDTLQLLSQGCFHIMHRWPWASMSATLLPTLWTVLRAVLSDEALACNLSFANEDLRNIIEAFSNGHLDWHTRISASGVLTALAQCSHHHDLLPELCGLYTVELATVSVERLEFLHAIFSGLCEAFADTRANELVASTGLMSVMHKCVEQLRAMERGASPEAAEGIEACCNLAQQFSELKSQQ</sequence>
<reference evidence="1 2" key="1">
    <citation type="journal article" date="2008" name="Nature">
        <title>The genome of the choanoflagellate Monosiga brevicollis and the origin of metazoans.</title>
        <authorList>
            <consortium name="JGI Sequencing"/>
            <person name="King N."/>
            <person name="Westbrook M.J."/>
            <person name="Young S.L."/>
            <person name="Kuo A."/>
            <person name="Abedin M."/>
            <person name="Chapman J."/>
            <person name="Fairclough S."/>
            <person name="Hellsten U."/>
            <person name="Isogai Y."/>
            <person name="Letunic I."/>
            <person name="Marr M."/>
            <person name="Pincus D."/>
            <person name="Putnam N."/>
            <person name="Rokas A."/>
            <person name="Wright K.J."/>
            <person name="Zuzow R."/>
            <person name="Dirks W."/>
            <person name="Good M."/>
            <person name="Goodstein D."/>
            <person name="Lemons D."/>
            <person name="Li W."/>
            <person name="Lyons J.B."/>
            <person name="Morris A."/>
            <person name="Nichols S."/>
            <person name="Richter D.J."/>
            <person name="Salamov A."/>
            <person name="Bork P."/>
            <person name="Lim W.A."/>
            <person name="Manning G."/>
            <person name="Miller W.T."/>
            <person name="McGinnis W."/>
            <person name="Shapiro H."/>
            <person name="Tjian R."/>
            <person name="Grigoriev I.V."/>
            <person name="Rokhsar D."/>
        </authorList>
    </citation>
    <scope>NUCLEOTIDE SEQUENCE [LARGE SCALE GENOMIC DNA]</scope>
    <source>
        <strain evidence="2">MX1 / ATCC 50154</strain>
    </source>
</reference>
<dbReference type="Proteomes" id="UP000001357">
    <property type="component" value="Unassembled WGS sequence"/>
</dbReference>
<evidence type="ECO:0000313" key="1">
    <source>
        <dbReference type="EMBL" id="EDQ89526.1"/>
    </source>
</evidence>
<dbReference type="KEGG" id="mbr:MONBRDRAFT_32334"/>
<dbReference type="EMBL" id="CH991550">
    <property type="protein sequence ID" value="EDQ89526.1"/>
    <property type="molecule type" value="Genomic_DNA"/>
</dbReference>